<dbReference type="Proteomes" id="UP000034746">
    <property type="component" value="Unassembled WGS sequence"/>
</dbReference>
<evidence type="ECO:0000256" key="1">
    <source>
        <dbReference type="SAM" id="Phobius"/>
    </source>
</evidence>
<dbReference type="InterPro" id="IPR023158">
    <property type="entry name" value="YerB-like_sf"/>
</dbReference>
<accession>A0A0G0VGI1</accession>
<keyword evidence="1" id="KW-0472">Membrane</keyword>
<keyword evidence="1" id="KW-1133">Transmembrane helix</keyword>
<dbReference type="Pfam" id="PF11258">
    <property type="entry name" value="DUF3048"/>
    <property type="match status" value="1"/>
</dbReference>
<sequence length="388" mass="44029">MPRFLYSETDVTILLLMSNILTNHSFFSRIREWFFSFSKQTKYSIAAIAGIGIVLCGVAFFFMQKNRPLPSTKQEFGSVISPQTMSPPLYHHPLTGEIFEQEVSAPVVFGVMVENSADSWPQSGLDGAFLVIEAPVEAGIPRFLAFYDGANVSVKKIGPVRSARPYYVDWVQEFEALYAHVGGSDAALNLISSNGTHDLNEFWNGQFFWRSSDRKAPHNTYTSTERLQQALEQKKQTFKTEYSFWNFKDDAPNPTEKGKSIIVDFSSPLYRVVWNYDEEKNMYARLQAGHIHSMQDGKVIEANNVVIVVTSVEIIDAVGRRKIQTIGEGDAFIFQDGREIKGTWRKSSAKDRLRFYDESETEIQWNAGKTWIEVVPSLDSIIFENTSS</sequence>
<dbReference type="EMBL" id="LCAU01000001">
    <property type="protein sequence ID" value="KKR98741.1"/>
    <property type="molecule type" value="Genomic_DNA"/>
</dbReference>
<evidence type="ECO:0000259" key="2">
    <source>
        <dbReference type="Pfam" id="PF11258"/>
    </source>
</evidence>
<dbReference type="Pfam" id="PF17479">
    <property type="entry name" value="DUF3048_C"/>
    <property type="match status" value="1"/>
</dbReference>
<keyword evidence="1" id="KW-0812">Transmembrane</keyword>
<organism evidence="4 5">
    <name type="scientific">Candidatus Uhrbacteria bacterium GW2011_GWF2_41_16</name>
    <dbReference type="NCBI Taxonomy" id="1618997"/>
    <lineage>
        <taxon>Bacteria</taxon>
        <taxon>Candidatus Uhriibacteriota</taxon>
    </lineage>
</organism>
<feature type="domain" description="DUF3048" evidence="2">
    <location>
        <begin position="94"/>
        <end position="235"/>
    </location>
</feature>
<dbReference type="AlphaFoldDB" id="A0A0G0VGI1"/>
<name>A0A0G0VGI1_9BACT</name>
<evidence type="ECO:0000259" key="3">
    <source>
        <dbReference type="Pfam" id="PF17479"/>
    </source>
</evidence>
<dbReference type="InterPro" id="IPR021416">
    <property type="entry name" value="DUF3048_N"/>
</dbReference>
<reference evidence="4 5" key="1">
    <citation type="journal article" date="2015" name="Nature">
        <title>rRNA introns, odd ribosomes, and small enigmatic genomes across a large radiation of phyla.</title>
        <authorList>
            <person name="Brown C.T."/>
            <person name="Hug L.A."/>
            <person name="Thomas B.C."/>
            <person name="Sharon I."/>
            <person name="Castelle C.J."/>
            <person name="Singh A."/>
            <person name="Wilkins M.J."/>
            <person name="Williams K.H."/>
            <person name="Banfield J.F."/>
        </authorList>
    </citation>
    <scope>NUCLEOTIDE SEQUENCE [LARGE SCALE GENOMIC DNA]</scope>
</reference>
<protein>
    <recommendedName>
        <fullName evidence="6">PT repeat-containing protein</fullName>
    </recommendedName>
</protein>
<dbReference type="Gene3D" id="3.50.90.10">
    <property type="entry name" value="YerB-like"/>
    <property type="match status" value="1"/>
</dbReference>
<dbReference type="SUPFAM" id="SSF159774">
    <property type="entry name" value="YerB-like"/>
    <property type="match status" value="1"/>
</dbReference>
<evidence type="ECO:0008006" key="6">
    <source>
        <dbReference type="Google" id="ProtNLM"/>
    </source>
</evidence>
<feature type="transmembrane region" description="Helical" evidence="1">
    <location>
        <begin position="43"/>
        <end position="63"/>
    </location>
</feature>
<evidence type="ECO:0000313" key="4">
    <source>
        <dbReference type="EMBL" id="KKR98741.1"/>
    </source>
</evidence>
<gene>
    <name evidence="4" type="ORF">UU48_C0001G0096</name>
</gene>
<evidence type="ECO:0000313" key="5">
    <source>
        <dbReference type="Proteomes" id="UP000034746"/>
    </source>
</evidence>
<proteinExistence type="predicted"/>
<dbReference type="InterPro" id="IPR035328">
    <property type="entry name" value="DUF3048_C"/>
</dbReference>
<comment type="caution">
    <text evidence="4">The sequence shown here is derived from an EMBL/GenBank/DDBJ whole genome shotgun (WGS) entry which is preliminary data.</text>
</comment>
<feature type="domain" description="DUF3048" evidence="3">
    <location>
        <begin position="263"/>
        <end position="372"/>
    </location>
</feature>